<evidence type="ECO:0000313" key="5">
    <source>
        <dbReference type="Proteomes" id="UP000004605"/>
    </source>
</evidence>
<comment type="similarity">
    <text evidence="1">Belongs to the aldehyde dehydrogenase family.</text>
</comment>
<comment type="caution">
    <text evidence="4">The sequence shown here is derived from an EMBL/GenBank/DDBJ whole genome shotgun (WGS) entry which is preliminary data.</text>
</comment>
<evidence type="ECO:0000256" key="2">
    <source>
        <dbReference type="ARBA" id="ARBA00023002"/>
    </source>
</evidence>
<keyword evidence="2" id="KW-0560">Oxidoreductase</keyword>
<dbReference type="Gene3D" id="3.40.605.10">
    <property type="entry name" value="Aldehyde Dehydrogenase, Chain A, domain 1"/>
    <property type="match status" value="1"/>
</dbReference>
<dbReference type="Pfam" id="PF00171">
    <property type="entry name" value="Aldedh"/>
    <property type="match status" value="1"/>
</dbReference>
<evidence type="ECO:0000259" key="3">
    <source>
        <dbReference type="Pfam" id="PF00171"/>
    </source>
</evidence>
<dbReference type="AlphaFoldDB" id="F9S1Q8"/>
<dbReference type="SUPFAM" id="SSF53720">
    <property type="entry name" value="ALDH-like"/>
    <property type="match status" value="1"/>
</dbReference>
<gene>
    <name evidence="4" type="ORF">VII00023_06332</name>
</gene>
<evidence type="ECO:0000256" key="1">
    <source>
        <dbReference type="ARBA" id="ARBA00009986"/>
    </source>
</evidence>
<dbReference type="PANTHER" id="PTHR11699">
    <property type="entry name" value="ALDEHYDE DEHYDROGENASE-RELATED"/>
    <property type="match status" value="1"/>
</dbReference>
<keyword evidence="5" id="KW-1185">Reference proteome</keyword>
<dbReference type="FunFam" id="3.40.605.10:FF:000007">
    <property type="entry name" value="NAD/NADP-dependent betaine aldehyde dehydrogenase"/>
    <property type="match status" value="1"/>
</dbReference>
<sequence length="496" mass="53257">MTQHKHTQKTFTQLTNVAAESALYIAGEWQSGVSTVSNINPSDISENLGEFAQASEAQVQQAISAAKQAQPEWEKTPIERKQAVLQAIGDELISRCDELGTLLAREEGKPFAEGRGEIYRAGQFFQYFAAEVLRQIGDNAASVRPGVSVEVTREAVGVIGIISPWNFPTATAAWKIAPALAFGNSVIWKPANLTPASAVALTEIIHRQGLPAGTFNLILGGGSSVGNALIHSKEIDGVSFTGSVDTGRKVAAATAPNFIRCQLEMGSKNALVIADDADIQIAVEATIAGSFSGAGQKCTASSRLVVMDSIHDAYVEALIKRMSELKVGHALDEGIFMGPVVDGKQLDANLTWIDKAKESGAELAFGGERLTMLHEGYYMSPTLFVNTKNSWEVNQEEVFAPMASVIRVADLDEAIATVNDTRFGLTGGIITQSLRSSAIFKQQAQTGCVMVNLPTAGTDYHVPFGGRKESSFGPREQGQYAKEFYTVVKTAYQRPY</sequence>
<organism evidence="4 5">
    <name type="scientific">Vibrio ichthyoenteri ATCC 700023</name>
    <dbReference type="NCBI Taxonomy" id="870968"/>
    <lineage>
        <taxon>Bacteria</taxon>
        <taxon>Pseudomonadati</taxon>
        <taxon>Pseudomonadota</taxon>
        <taxon>Gammaproteobacteria</taxon>
        <taxon>Vibrionales</taxon>
        <taxon>Vibrionaceae</taxon>
        <taxon>Vibrio</taxon>
    </lineage>
</organism>
<dbReference type="RefSeq" id="WP_006712021.1">
    <property type="nucleotide sequence ID" value="NZ_AFWF01000112.1"/>
</dbReference>
<evidence type="ECO:0000313" key="4">
    <source>
        <dbReference type="EMBL" id="EGU41450.1"/>
    </source>
</evidence>
<proteinExistence type="inferred from homology"/>
<reference evidence="4 5" key="1">
    <citation type="journal article" date="2012" name="Int. J. Syst. Evol. Microbiol.">
        <title>Vibrio caribbeanicus sp. nov., isolated from the marine sponge Scleritoderma cyanea.</title>
        <authorList>
            <person name="Hoffmann M."/>
            <person name="Monday S.R."/>
            <person name="Allard M.W."/>
            <person name="Strain E.A."/>
            <person name="Whittaker P."/>
            <person name="Naum M."/>
            <person name="McCarthy P.J."/>
            <person name="Lopez J.V."/>
            <person name="Fischer M."/>
            <person name="Brown E.W."/>
        </authorList>
    </citation>
    <scope>NUCLEOTIDE SEQUENCE [LARGE SCALE GENOMIC DNA]</scope>
    <source>
        <strain evidence="4 5">ATCC 700023</strain>
    </source>
</reference>
<dbReference type="InterPro" id="IPR016162">
    <property type="entry name" value="Ald_DH_N"/>
</dbReference>
<dbReference type="InterPro" id="IPR016163">
    <property type="entry name" value="Ald_DH_C"/>
</dbReference>
<name>F9S1Q8_9VIBR</name>
<dbReference type="Gene3D" id="3.40.309.10">
    <property type="entry name" value="Aldehyde Dehydrogenase, Chain A, domain 2"/>
    <property type="match status" value="1"/>
</dbReference>
<accession>F9S1Q8</accession>
<dbReference type="CDD" id="cd07097">
    <property type="entry name" value="ALDH_KGSADH-YcbD"/>
    <property type="match status" value="1"/>
</dbReference>
<protein>
    <recommendedName>
        <fullName evidence="3">Aldehyde dehydrogenase domain-containing protein</fullName>
    </recommendedName>
</protein>
<dbReference type="Proteomes" id="UP000004605">
    <property type="component" value="Unassembled WGS sequence"/>
</dbReference>
<dbReference type="InterPro" id="IPR016161">
    <property type="entry name" value="Ald_DH/histidinol_DH"/>
</dbReference>
<feature type="domain" description="Aldehyde dehydrogenase" evidence="3">
    <location>
        <begin position="34"/>
        <end position="490"/>
    </location>
</feature>
<dbReference type="InterPro" id="IPR015590">
    <property type="entry name" value="Aldehyde_DH_dom"/>
</dbReference>
<dbReference type="OrthoDB" id="9812625at2"/>
<dbReference type="GO" id="GO:0016620">
    <property type="term" value="F:oxidoreductase activity, acting on the aldehyde or oxo group of donors, NAD or NADP as acceptor"/>
    <property type="evidence" value="ECO:0007669"/>
    <property type="project" value="InterPro"/>
</dbReference>
<dbReference type="EMBL" id="AFWF01000112">
    <property type="protein sequence ID" value="EGU41450.1"/>
    <property type="molecule type" value="Genomic_DNA"/>
</dbReference>